<dbReference type="InterPro" id="IPR036271">
    <property type="entry name" value="Tet_transcr_reg_TetR-rel_C_sf"/>
</dbReference>
<gene>
    <name evidence="4" type="ORF">H8S22_07590</name>
</gene>
<dbReference type="Gene3D" id="1.10.10.60">
    <property type="entry name" value="Homeodomain-like"/>
    <property type="match status" value="1"/>
</dbReference>
<organism evidence="4 5">
    <name type="scientific">Anaerostipes hominis</name>
    <name type="common">ex Liu et al. 2021</name>
    <dbReference type="NCBI Taxonomy" id="2763018"/>
    <lineage>
        <taxon>Bacteria</taxon>
        <taxon>Bacillati</taxon>
        <taxon>Bacillota</taxon>
        <taxon>Clostridia</taxon>
        <taxon>Lachnospirales</taxon>
        <taxon>Lachnospiraceae</taxon>
        <taxon>Anaerostipes</taxon>
    </lineage>
</organism>
<dbReference type="Proteomes" id="UP000635828">
    <property type="component" value="Unassembled WGS sequence"/>
</dbReference>
<dbReference type="InterPro" id="IPR009057">
    <property type="entry name" value="Homeodomain-like_sf"/>
</dbReference>
<dbReference type="EMBL" id="JACOOS010000007">
    <property type="protein sequence ID" value="MBC5677479.1"/>
    <property type="molecule type" value="Genomic_DNA"/>
</dbReference>
<reference evidence="4 5" key="1">
    <citation type="submission" date="2020-08" db="EMBL/GenBank/DDBJ databases">
        <title>Genome public.</title>
        <authorList>
            <person name="Liu C."/>
            <person name="Sun Q."/>
        </authorList>
    </citation>
    <scope>NUCLEOTIDE SEQUENCE [LARGE SCALE GENOMIC DNA]</scope>
    <source>
        <strain evidence="4 5">NSJ-7</strain>
    </source>
</reference>
<dbReference type="InterPro" id="IPR001647">
    <property type="entry name" value="HTH_TetR"/>
</dbReference>
<evidence type="ECO:0000259" key="3">
    <source>
        <dbReference type="PROSITE" id="PS50977"/>
    </source>
</evidence>
<keyword evidence="5" id="KW-1185">Reference proteome</keyword>
<accession>A0ABR7FQP0</accession>
<evidence type="ECO:0000313" key="4">
    <source>
        <dbReference type="EMBL" id="MBC5677479.1"/>
    </source>
</evidence>
<dbReference type="PANTHER" id="PTHR43479">
    <property type="entry name" value="ACREF/ENVCD OPERON REPRESSOR-RELATED"/>
    <property type="match status" value="1"/>
</dbReference>
<proteinExistence type="predicted"/>
<comment type="caution">
    <text evidence="4">The sequence shown here is derived from an EMBL/GenBank/DDBJ whole genome shotgun (WGS) entry which is preliminary data.</text>
</comment>
<dbReference type="Gene3D" id="1.10.357.10">
    <property type="entry name" value="Tetracycline Repressor, domain 2"/>
    <property type="match status" value="1"/>
</dbReference>
<dbReference type="PROSITE" id="PS50977">
    <property type="entry name" value="HTH_TETR_2"/>
    <property type="match status" value="1"/>
</dbReference>
<evidence type="ECO:0000256" key="1">
    <source>
        <dbReference type="ARBA" id="ARBA00023125"/>
    </source>
</evidence>
<feature type="domain" description="HTH tetR-type" evidence="3">
    <location>
        <begin position="21"/>
        <end position="81"/>
    </location>
</feature>
<name>A0ABR7FQP0_9FIRM</name>
<dbReference type="SUPFAM" id="SSF48498">
    <property type="entry name" value="Tetracyclin repressor-like, C-terminal domain"/>
    <property type="match status" value="1"/>
</dbReference>
<dbReference type="Pfam" id="PF00440">
    <property type="entry name" value="TetR_N"/>
    <property type="match status" value="1"/>
</dbReference>
<evidence type="ECO:0000256" key="2">
    <source>
        <dbReference type="PROSITE-ProRule" id="PRU00335"/>
    </source>
</evidence>
<dbReference type="InterPro" id="IPR050624">
    <property type="entry name" value="HTH-type_Tx_Regulator"/>
</dbReference>
<sequence>MNRNSQWKEAVLNEKFLKLPEEKQRKIIYAAIRVFAEKEYKHASTDRMAELAGISKGLLFFYFKNKKSLYLYVYDYLIGLIVRQLEDMDFKEEHDFFKLFELSIRVKSTLLKDNPYIHGFLLKARYEENEAVRQELSDRNKTFLEEMFPRWFPEVDFSKFKEDVDPWDVFMLLYYLGDGYLREAVCRKDFDLDRVCEDYERWMDWIKKSVYRKEYL</sequence>
<evidence type="ECO:0000313" key="5">
    <source>
        <dbReference type="Proteomes" id="UP000635828"/>
    </source>
</evidence>
<dbReference type="PANTHER" id="PTHR43479:SF11">
    <property type="entry name" value="ACREF_ENVCD OPERON REPRESSOR-RELATED"/>
    <property type="match status" value="1"/>
</dbReference>
<protein>
    <submittedName>
        <fullName evidence="4">TetR/AcrR family transcriptional regulator</fullName>
    </submittedName>
</protein>
<keyword evidence="1 2" id="KW-0238">DNA-binding</keyword>
<dbReference type="PRINTS" id="PR00455">
    <property type="entry name" value="HTHTETR"/>
</dbReference>
<dbReference type="SUPFAM" id="SSF46689">
    <property type="entry name" value="Homeodomain-like"/>
    <property type="match status" value="1"/>
</dbReference>
<feature type="DNA-binding region" description="H-T-H motif" evidence="2">
    <location>
        <begin position="44"/>
        <end position="63"/>
    </location>
</feature>